<keyword evidence="2" id="KW-0805">Transcription regulation</keyword>
<evidence type="ECO:0000259" key="7">
    <source>
        <dbReference type="Pfam" id="PF08281"/>
    </source>
</evidence>
<dbReference type="Gene3D" id="1.10.10.10">
    <property type="entry name" value="Winged helix-like DNA-binding domain superfamily/Winged helix DNA-binding domain"/>
    <property type="match status" value="1"/>
</dbReference>
<dbReference type="Pfam" id="PF04542">
    <property type="entry name" value="Sigma70_r2"/>
    <property type="match status" value="1"/>
</dbReference>
<dbReference type="PANTHER" id="PTHR43133:SF8">
    <property type="entry name" value="RNA POLYMERASE SIGMA FACTOR HI_1459-RELATED"/>
    <property type="match status" value="1"/>
</dbReference>
<accession>A0ABX2F4W6</accession>
<dbReference type="InterPro" id="IPR013324">
    <property type="entry name" value="RNA_pol_sigma_r3/r4-like"/>
</dbReference>
<dbReference type="EMBL" id="JAAATY010000009">
    <property type="protein sequence ID" value="NRN66342.1"/>
    <property type="molecule type" value="Genomic_DNA"/>
</dbReference>
<dbReference type="InterPro" id="IPR013325">
    <property type="entry name" value="RNA_pol_sigma_r2"/>
</dbReference>
<dbReference type="InterPro" id="IPR036388">
    <property type="entry name" value="WH-like_DNA-bd_sf"/>
</dbReference>
<reference evidence="8 9" key="1">
    <citation type="submission" date="2020-01" db="EMBL/GenBank/DDBJ databases">
        <title>Kibdelosporangium persica a novel Actinomycetes from a hot desert in Iran.</title>
        <authorList>
            <person name="Safaei N."/>
            <person name="Zaburannyi N."/>
            <person name="Mueller R."/>
            <person name="Wink J."/>
        </authorList>
    </citation>
    <scope>NUCLEOTIDE SEQUENCE [LARGE SCALE GENOMIC DNA]</scope>
    <source>
        <strain evidence="8 9">4NS15</strain>
    </source>
</reference>
<organism evidence="8 9">
    <name type="scientific">Kibdelosporangium persicum</name>
    <dbReference type="NCBI Taxonomy" id="2698649"/>
    <lineage>
        <taxon>Bacteria</taxon>
        <taxon>Bacillati</taxon>
        <taxon>Actinomycetota</taxon>
        <taxon>Actinomycetes</taxon>
        <taxon>Pseudonocardiales</taxon>
        <taxon>Pseudonocardiaceae</taxon>
        <taxon>Kibdelosporangium</taxon>
    </lineage>
</organism>
<evidence type="ECO:0000313" key="8">
    <source>
        <dbReference type="EMBL" id="NRN66342.1"/>
    </source>
</evidence>
<protein>
    <submittedName>
        <fullName evidence="8">RNA polymerase ECF-type sigma factor</fullName>
    </submittedName>
</protein>
<keyword evidence="5" id="KW-0804">Transcription</keyword>
<comment type="similarity">
    <text evidence="1">Belongs to the sigma-70 factor family. ECF subfamily.</text>
</comment>
<dbReference type="InterPro" id="IPR007627">
    <property type="entry name" value="RNA_pol_sigma70_r2"/>
</dbReference>
<comment type="caution">
    <text evidence="8">The sequence shown here is derived from an EMBL/GenBank/DDBJ whole genome shotgun (WGS) entry which is preliminary data.</text>
</comment>
<dbReference type="InterPro" id="IPR039425">
    <property type="entry name" value="RNA_pol_sigma-70-like"/>
</dbReference>
<dbReference type="Pfam" id="PF08281">
    <property type="entry name" value="Sigma70_r4_2"/>
    <property type="match status" value="1"/>
</dbReference>
<evidence type="ECO:0000313" key="9">
    <source>
        <dbReference type="Proteomes" id="UP000763557"/>
    </source>
</evidence>
<dbReference type="InterPro" id="IPR013249">
    <property type="entry name" value="RNA_pol_sigma70_r4_t2"/>
</dbReference>
<dbReference type="SUPFAM" id="SSF88946">
    <property type="entry name" value="Sigma2 domain of RNA polymerase sigma factors"/>
    <property type="match status" value="1"/>
</dbReference>
<evidence type="ECO:0000259" key="6">
    <source>
        <dbReference type="Pfam" id="PF04542"/>
    </source>
</evidence>
<dbReference type="Gene3D" id="1.10.1740.10">
    <property type="match status" value="1"/>
</dbReference>
<keyword evidence="3" id="KW-0731">Sigma factor</keyword>
<proteinExistence type="inferred from homology"/>
<dbReference type="NCBIfam" id="TIGR02937">
    <property type="entry name" value="sigma70-ECF"/>
    <property type="match status" value="1"/>
</dbReference>
<gene>
    <name evidence="8" type="ORF">GC106_35650</name>
</gene>
<evidence type="ECO:0000256" key="3">
    <source>
        <dbReference type="ARBA" id="ARBA00023082"/>
    </source>
</evidence>
<name>A0ABX2F4W6_9PSEU</name>
<evidence type="ECO:0000256" key="5">
    <source>
        <dbReference type="ARBA" id="ARBA00023163"/>
    </source>
</evidence>
<evidence type="ECO:0000256" key="1">
    <source>
        <dbReference type="ARBA" id="ARBA00010641"/>
    </source>
</evidence>
<keyword evidence="4" id="KW-0238">DNA-binding</keyword>
<dbReference type="SUPFAM" id="SSF88659">
    <property type="entry name" value="Sigma3 and sigma4 domains of RNA polymerase sigma factors"/>
    <property type="match status" value="1"/>
</dbReference>
<dbReference type="InterPro" id="IPR014284">
    <property type="entry name" value="RNA_pol_sigma-70_dom"/>
</dbReference>
<evidence type="ECO:0000256" key="2">
    <source>
        <dbReference type="ARBA" id="ARBA00023015"/>
    </source>
</evidence>
<keyword evidence="9" id="KW-1185">Reference proteome</keyword>
<sequence>MEDDATLVGRASGGDKTAFATLLGRYSGRIFQMALRILGDRADAEDVVQEVSVTTWRRLSELTDPAAVRTWIFRVTHRQCLNVLRGRRPQELIDLIPDMAANHPVCDPPRMAEAVAAFRALNVALTHLSPPQLHTWLLAEIHGLPHLEIARISGGTEEAARARLARARLRLAAEMRAWR</sequence>
<feature type="domain" description="RNA polymerase sigma-70 region 2" evidence="6">
    <location>
        <begin position="24"/>
        <end position="88"/>
    </location>
</feature>
<evidence type="ECO:0000256" key="4">
    <source>
        <dbReference type="ARBA" id="ARBA00023125"/>
    </source>
</evidence>
<feature type="domain" description="RNA polymerase sigma factor 70 region 4 type 2" evidence="7">
    <location>
        <begin position="121"/>
        <end position="171"/>
    </location>
</feature>
<dbReference type="PANTHER" id="PTHR43133">
    <property type="entry name" value="RNA POLYMERASE ECF-TYPE SIGMA FACTO"/>
    <property type="match status" value="1"/>
</dbReference>
<dbReference type="Proteomes" id="UP000763557">
    <property type="component" value="Unassembled WGS sequence"/>
</dbReference>